<keyword evidence="8" id="KW-1185">Reference proteome</keyword>
<evidence type="ECO:0000256" key="1">
    <source>
        <dbReference type="ARBA" id="ARBA00004604"/>
    </source>
</evidence>
<dbReference type="SMART" id="SM00785">
    <property type="entry name" value="AARP2CN"/>
    <property type="match status" value="1"/>
</dbReference>
<dbReference type="Proteomes" id="UP000268093">
    <property type="component" value="Unassembled WGS sequence"/>
</dbReference>
<dbReference type="AlphaFoldDB" id="A0A433DDG3"/>
<dbReference type="SMART" id="SM01362">
    <property type="entry name" value="DUF663"/>
    <property type="match status" value="1"/>
</dbReference>
<comment type="subcellular location">
    <subcellularLocation>
        <location evidence="1">Nucleus</location>
        <location evidence="1">Nucleolus</location>
    </subcellularLocation>
</comment>
<keyword evidence="3" id="KW-0539">Nucleus</keyword>
<feature type="compositionally biased region" description="Acidic residues" evidence="5">
    <location>
        <begin position="457"/>
        <end position="482"/>
    </location>
</feature>
<dbReference type="GO" id="GO:0005525">
    <property type="term" value="F:GTP binding"/>
    <property type="evidence" value="ECO:0007669"/>
    <property type="project" value="TreeGrafter"/>
</dbReference>
<dbReference type="GO" id="GO:0005730">
    <property type="term" value="C:nucleolus"/>
    <property type="evidence" value="ECO:0007669"/>
    <property type="project" value="UniProtKB-SubCell"/>
</dbReference>
<reference evidence="7 8" key="1">
    <citation type="journal article" date="2018" name="New Phytol.">
        <title>Phylogenomics of Endogonaceae and evolution of mycorrhizas within Mucoromycota.</title>
        <authorList>
            <person name="Chang Y."/>
            <person name="Desiro A."/>
            <person name="Na H."/>
            <person name="Sandor L."/>
            <person name="Lipzen A."/>
            <person name="Clum A."/>
            <person name="Barry K."/>
            <person name="Grigoriev I.V."/>
            <person name="Martin F.M."/>
            <person name="Stajich J.E."/>
            <person name="Smith M.E."/>
            <person name="Bonito G."/>
            <person name="Spatafora J.W."/>
        </authorList>
    </citation>
    <scope>NUCLEOTIDE SEQUENCE [LARGE SCALE GENOMIC DNA]</scope>
    <source>
        <strain evidence="7 8">GMNB39</strain>
    </source>
</reference>
<evidence type="ECO:0000313" key="8">
    <source>
        <dbReference type="Proteomes" id="UP000268093"/>
    </source>
</evidence>
<feature type="region of interest" description="Disordered" evidence="5">
    <location>
        <begin position="522"/>
        <end position="541"/>
    </location>
</feature>
<dbReference type="EMBL" id="RBNI01002868">
    <property type="protein sequence ID" value="RUP48855.1"/>
    <property type="molecule type" value="Genomic_DNA"/>
</dbReference>
<evidence type="ECO:0000256" key="2">
    <source>
        <dbReference type="ARBA" id="ARBA00022517"/>
    </source>
</evidence>
<dbReference type="GO" id="GO:0000479">
    <property type="term" value="P:endonucleolytic cleavage of tricistronic rRNA transcript (SSU-rRNA, 5.8S rRNA, LSU-rRNA)"/>
    <property type="evidence" value="ECO:0007669"/>
    <property type="project" value="TreeGrafter"/>
</dbReference>
<evidence type="ECO:0000259" key="6">
    <source>
        <dbReference type="PROSITE" id="PS51714"/>
    </source>
</evidence>
<dbReference type="GO" id="GO:0034511">
    <property type="term" value="F:U3 snoRNA binding"/>
    <property type="evidence" value="ECO:0007669"/>
    <property type="project" value="TreeGrafter"/>
</dbReference>
<keyword evidence="2" id="KW-0690">Ribosome biogenesis</keyword>
<dbReference type="PROSITE" id="PS51714">
    <property type="entry name" value="G_BMS1"/>
    <property type="match status" value="1"/>
</dbReference>
<accession>A0A433DDG3</accession>
<evidence type="ECO:0000313" key="7">
    <source>
        <dbReference type="EMBL" id="RUP48855.1"/>
    </source>
</evidence>
<dbReference type="PANTHER" id="PTHR12858">
    <property type="entry name" value="RIBOSOME BIOGENESIS PROTEIN"/>
    <property type="match status" value="1"/>
</dbReference>
<feature type="domain" description="Bms1-type G" evidence="6">
    <location>
        <begin position="133"/>
        <end position="290"/>
    </location>
</feature>
<feature type="compositionally biased region" description="Acidic residues" evidence="5">
    <location>
        <begin position="491"/>
        <end position="515"/>
    </location>
</feature>
<dbReference type="InterPro" id="IPR012948">
    <property type="entry name" value="AARP2CN"/>
</dbReference>
<protein>
    <recommendedName>
        <fullName evidence="6">Bms1-type G domain-containing protein</fullName>
    </recommendedName>
</protein>
<dbReference type="Pfam" id="PF22298">
    <property type="entry name" value="Tsr1_G-like"/>
    <property type="match status" value="1"/>
</dbReference>
<gene>
    <name evidence="7" type="ORF">BC936DRAFT_143806</name>
</gene>
<feature type="region of interest" description="Disordered" evidence="5">
    <location>
        <begin position="452"/>
        <end position="516"/>
    </location>
</feature>
<comment type="caution">
    <text evidence="7">The sequence shown here is derived from an EMBL/GenBank/DDBJ whole genome shotgun (WGS) entry which is preliminary data.</text>
</comment>
<proteinExistence type="inferred from homology"/>
<dbReference type="InterPro" id="IPR007034">
    <property type="entry name" value="BMS1_TSR1_C"/>
</dbReference>
<evidence type="ECO:0000256" key="4">
    <source>
        <dbReference type="ARBA" id="ARBA00038288"/>
    </source>
</evidence>
<dbReference type="PANTHER" id="PTHR12858:SF1">
    <property type="entry name" value="PRE-RRNA-PROCESSING PROTEIN TSR1 HOMOLOG"/>
    <property type="match status" value="1"/>
</dbReference>
<comment type="similarity">
    <text evidence="4">Belongs to the TRAFAC class translation factor GTPase superfamily. Bms1-like GTPase family. TSR1 subfamily.</text>
</comment>
<dbReference type="GO" id="GO:0003924">
    <property type="term" value="F:GTPase activity"/>
    <property type="evidence" value="ECO:0007669"/>
    <property type="project" value="TreeGrafter"/>
</dbReference>
<dbReference type="GO" id="GO:0030688">
    <property type="term" value="C:preribosome, small subunit precursor"/>
    <property type="evidence" value="ECO:0007669"/>
    <property type="project" value="TreeGrafter"/>
</dbReference>
<dbReference type="OrthoDB" id="119302at2759"/>
<feature type="region of interest" description="Disordered" evidence="5">
    <location>
        <begin position="71"/>
        <end position="103"/>
    </location>
</feature>
<feature type="non-terminal residue" evidence="7">
    <location>
        <position position="727"/>
    </location>
</feature>
<organism evidence="7 8">
    <name type="scientific">Jimgerdemannia flammicorona</name>
    <dbReference type="NCBI Taxonomy" id="994334"/>
    <lineage>
        <taxon>Eukaryota</taxon>
        <taxon>Fungi</taxon>
        <taxon>Fungi incertae sedis</taxon>
        <taxon>Mucoromycota</taxon>
        <taxon>Mucoromycotina</taxon>
        <taxon>Endogonomycetes</taxon>
        <taxon>Endogonales</taxon>
        <taxon>Endogonaceae</taxon>
        <taxon>Jimgerdemannia</taxon>
    </lineage>
</organism>
<sequence length="727" mass="82187">MDGGQVQATRAREISFSVSPRERRTAQPPHFFFFFVFDPPDREPFHTMPIEKSHHHRPTGLKQTNKAFKSKHASKGLLKDRSKGKVNRVAPKNPVPKGRTTKADRRNAAKLLQQKKREELVRSNRLFEGRHGAPKIVAVVPLCPDVDAEAAISHLYSSIGEDLPTRAGLSVLDADRFKQKIQFVPLRRNFIDVIDAFKVADFAILLMSAEVEVDKFGLLCLSAIQHQGLVSVVPVVQHLEKVTQKLRPSVRKSLVSFTKQFFPEEDKLLAIDNEADAVNILRHISEQRPKPLAWRDQHPYLVAESVTFRPNDATEGSTGTLEVTGYARGLPFNANRLVHLQNFGDFQVKQIISAPLPHAAVATSEMQEDARVLDTPDPAYQDDLVAENEPDLMQNEQTWPTEEEMAEADEHVRTLRRDSDASIPPIIASFTTKLAAKTTKRVPKGTSSYQASWIVDDASEDEYTDEDEEMEADEDVEVDAEEGQGNASRDEEFEDVEEESRTEETAEQLGDEEEEKQLQAYLSRQKEHRDDAEFPDEVDTPLNVPARTRFARYRGLQSFRTSPWDPYENLPIDYARIFQFENYKRTRARVVAQAIGGAVKPGSHITIHVANVPKEVLATYDPSRPFVVFGLLQYEHKMSVLNFAVTRNSEYTAPVKSKDPLILHVGFRRFVVRPLFSQNTRGGKGTNNVHKFERFLQQGRTSIATVFGPVQFGNLPCLLFKETADVN</sequence>
<evidence type="ECO:0000256" key="5">
    <source>
        <dbReference type="SAM" id="MobiDB-lite"/>
    </source>
</evidence>
<dbReference type="GO" id="GO:0000462">
    <property type="term" value="P:maturation of SSU-rRNA from tricistronic rRNA transcript (SSU-rRNA, 5.8S rRNA, LSU-rRNA)"/>
    <property type="evidence" value="ECO:0007669"/>
    <property type="project" value="TreeGrafter"/>
</dbReference>
<evidence type="ECO:0000256" key="3">
    <source>
        <dbReference type="ARBA" id="ARBA00023242"/>
    </source>
</evidence>
<dbReference type="InterPro" id="IPR030387">
    <property type="entry name" value="G_Bms1/Tsr1_dom"/>
</dbReference>
<name>A0A433DDG3_9FUNG</name>
<dbReference type="Pfam" id="PF08142">
    <property type="entry name" value="AARP2CN"/>
    <property type="match status" value="1"/>
</dbReference>
<dbReference type="InterPro" id="IPR039761">
    <property type="entry name" value="Bms1/Tsr1"/>
</dbReference>
<dbReference type="Pfam" id="PF04950">
    <property type="entry name" value="RIBIOP_C"/>
    <property type="match status" value="1"/>
</dbReference>